<sequence>MDKLCLSVLNYYKSQTASLWSINCYHKMNFTKKPKKSLTAKDLYKYFLAVRLSFCATRISVYVTTCYFTPLLPCTGEDPFLCVP</sequence>
<name>A0A0M2UVW8_9BACT</name>
<proteinExistence type="predicted"/>
<reference evidence="1 2" key="1">
    <citation type="journal article" date="2013" name="BMC Microbiol.">
        <title>Identification of the type II cytochrome c maturation pathway in anammox bacteria by comparative genomics.</title>
        <authorList>
            <person name="Ferousi C."/>
            <person name="Speth D.R."/>
            <person name="Reimann J."/>
            <person name="Op den Camp H.J."/>
            <person name="Allen J.W."/>
            <person name="Keltjens J.T."/>
            <person name="Jetten M.S."/>
        </authorList>
    </citation>
    <scope>NUCLEOTIDE SEQUENCE [LARGE SCALE GENOMIC DNA]</scope>
    <source>
        <strain evidence="1">RU1</strain>
    </source>
</reference>
<dbReference type="EMBL" id="LAQJ01000242">
    <property type="protein sequence ID" value="KKO18644.1"/>
    <property type="molecule type" value="Genomic_DNA"/>
</dbReference>
<organism evidence="1 2">
    <name type="scientific">Candidatus Brocadia fulgida</name>
    <dbReference type="NCBI Taxonomy" id="380242"/>
    <lineage>
        <taxon>Bacteria</taxon>
        <taxon>Pseudomonadati</taxon>
        <taxon>Planctomycetota</taxon>
        <taxon>Candidatus Brocadiia</taxon>
        <taxon>Candidatus Brocadiales</taxon>
        <taxon>Candidatus Brocadiaceae</taxon>
        <taxon>Candidatus Brocadia</taxon>
    </lineage>
</organism>
<keyword evidence="2" id="KW-1185">Reference proteome</keyword>
<dbReference type="AlphaFoldDB" id="A0A0M2UVW8"/>
<comment type="caution">
    <text evidence="1">The sequence shown here is derived from an EMBL/GenBank/DDBJ whole genome shotgun (WGS) entry which is preliminary data.</text>
</comment>
<evidence type="ECO:0000313" key="1">
    <source>
        <dbReference type="EMBL" id="KKO18644.1"/>
    </source>
</evidence>
<protein>
    <submittedName>
        <fullName evidence="1">Uncharacterized protein</fullName>
    </submittedName>
</protein>
<dbReference type="Proteomes" id="UP000034954">
    <property type="component" value="Unassembled WGS sequence"/>
</dbReference>
<gene>
    <name evidence="1" type="ORF">BROFUL_02651</name>
</gene>
<accession>A0A0M2UVW8</accession>
<evidence type="ECO:0000313" key="2">
    <source>
        <dbReference type="Proteomes" id="UP000034954"/>
    </source>
</evidence>